<reference evidence="2 3" key="1">
    <citation type="submission" date="2019-08" db="EMBL/GenBank/DDBJ databases">
        <title>Deep-cultivation of Planctomycetes and their phenomic and genomic characterization uncovers novel biology.</title>
        <authorList>
            <person name="Wiegand S."/>
            <person name="Jogler M."/>
            <person name="Boedeker C."/>
            <person name="Pinto D."/>
            <person name="Vollmers J."/>
            <person name="Rivas-Marin E."/>
            <person name="Kohn T."/>
            <person name="Peeters S.H."/>
            <person name="Heuer A."/>
            <person name="Rast P."/>
            <person name="Oberbeckmann S."/>
            <person name="Bunk B."/>
            <person name="Jeske O."/>
            <person name="Meyerdierks A."/>
            <person name="Storesund J.E."/>
            <person name="Kallscheuer N."/>
            <person name="Luecker S."/>
            <person name="Lage O.M."/>
            <person name="Pohl T."/>
            <person name="Merkel B.J."/>
            <person name="Hornburger P."/>
            <person name="Mueller R.-W."/>
            <person name="Bruemmer F."/>
            <person name="Labrenz M."/>
            <person name="Spormann A.M."/>
            <person name="Op Den Camp H."/>
            <person name="Overmann J."/>
            <person name="Amann R."/>
            <person name="Jetten M.S.M."/>
            <person name="Mascher T."/>
            <person name="Medema M.H."/>
            <person name="Devos D.P."/>
            <person name="Kaster A.-K."/>
            <person name="Ovreas L."/>
            <person name="Rohde M."/>
            <person name="Galperin M.Y."/>
            <person name="Jogler C."/>
        </authorList>
    </citation>
    <scope>NUCLEOTIDE SEQUENCE [LARGE SCALE GENOMIC DNA]</scope>
    <source>
        <strain evidence="2 3">LF1</strain>
    </source>
</reference>
<proteinExistence type="predicted"/>
<feature type="region of interest" description="Disordered" evidence="1">
    <location>
        <begin position="15"/>
        <end position="40"/>
    </location>
</feature>
<protein>
    <submittedName>
        <fullName evidence="2">Uncharacterized protein</fullName>
    </submittedName>
</protein>
<dbReference type="AlphaFoldDB" id="A0A5B1CR45"/>
<dbReference type="Proteomes" id="UP000322699">
    <property type="component" value="Unassembled WGS sequence"/>
</dbReference>
<evidence type="ECO:0000313" key="2">
    <source>
        <dbReference type="EMBL" id="KAA1261853.1"/>
    </source>
</evidence>
<gene>
    <name evidence="2" type="ORF">LF1_44140</name>
</gene>
<name>A0A5B1CR45_9BACT</name>
<evidence type="ECO:0000256" key="1">
    <source>
        <dbReference type="SAM" id="MobiDB-lite"/>
    </source>
</evidence>
<sequence>MLDLTVRHFFCSSRKRESLEPSQKQPLDRLLDTGKGLLNQ</sequence>
<dbReference type="EMBL" id="VRLW01000001">
    <property type="protein sequence ID" value="KAA1261853.1"/>
    <property type="molecule type" value="Genomic_DNA"/>
</dbReference>
<comment type="caution">
    <text evidence="2">The sequence shown here is derived from an EMBL/GenBank/DDBJ whole genome shotgun (WGS) entry which is preliminary data.</text>
</comment>
<evidence type="ECO:0000313" key="3">
    <source>
        <dbReference type="Proteomes" id="UP000322699"/>
    </source>
</evidence>
<accession>A0A5B1CR45</accession>
<organism evidence="2 3">
    <name type="scientific">Rubripirellula obstinata</name>
    <dbReference type="NCBI Taxonomy" id="406547"/>
    <lineage>
        <taxon>Bacteria</taxon>
        <taxon>Pseudomonadati</taxon>
        <taxon>Planctomycetota</taxon>
        <taxon>Planctomycetia</taxon>
        <taxon>Pirellulales</taxon>
        <taxon>Pirellulaceae</taxon>
        <taxon>Rubripirellula</taxon>
    </lineage>
</organism>
<keyword evidence="3" id="KW-1185">Reference proteome</keyword>